<dbReference type="Proteomes" id="UP000006038">
    <property type="component" value="Chromosome 6"/>
</dbReference>
<evidence type="ECO:0000313" key="1">
    <source>
        <dbReference type="EnsemblPlants" id="OB06G11030.1"/>
    </source>
</evidence>
<name>J3MAQ9_ORYBR</name>
<organism evidence="1">
    <name type="scientific">Oryza brachyantha</name>
    <name type="common">malo sina</name>
    <dbReference type="NCBI Taxonomy" id="4533"/>
    <lineage>
        <taxon>Eukaryota</taxon>
        <taxon>Viridiplantae</taxon>
        <taxon>Streptophyta</taxon>
        <taxon>Embryophyta</taxon>
        <taxon>Tracheophyta</taxon>
        <taxon>Spermatophyta</taxon>
        <taxon>Magnoliopsida</taxon>
        <taxon>Liliopsida</taxon>
        <taxon>Poales</taxon>
        <taxon>Poaceae</taxon>
        <taxon>BOP clade</taxon>
        <taxon>Oryzoideae</taxon>
        <taxon>Oryzeae</taxon>
        <taxon>Oryzinae</taxon>
        <taxon>Oryza</taxon>
    </lineage>
</organism>
<dbReference type="EnsemblPlants" id="OB06G11030.1">
    <property type="protein sequence ID" value="OB06G11030.1"/>
    <property type="gene ID" value="OB06G11030"/>
</dbReference>
<accession>J3MAQ9</accession>
<evidence type="ECO:0000313" key="2">
    <source>
        <dbReference type="Proteomes" id="UP000006038"/>
    </source>
</evidence>
<dbReference type="AlphaFoldDB" id="J3MAQ9"/>
<protein>
    <submittedName>
        <fullName evidence="1">Uncharacterized protein</fullName>
    </submittedName>
</protein>
<keyword evidence="2" id="KW-1185">Reference proteome</keyword>
<dbReference type="HOGENOM" id="CLU_2562011_0_0_1"/>
<proteinExistence type="predicted"/>
<dbReference type="Gramene" id="OB06G11030.1">
    <property type="protein sequence ID" value="OB06G11030.1"/>
    <property type="gene ID" value="OB06G11030"/>
</dbReference>
<reference evidence="1" key="2">
    <citation type="submission" date="2013-04" db="UniProtKB">
        <authorList>
            <consortium name="EnsemblPlants"/>
        </authorList>
    </citation>
    <scope>IDENTIFICATION</scope>
</reference>
<reference evidence="1" key="1">
    <citation type="journal article" date="2013" name="Nat. Commun.">
        <title>Whole-genome sequencing of Oryza brachyantha reveals mechanisms underlying Oryza genome evolution.</title>
        <authorList>
            <person name="Chen J."/>
            <person name="Huang Q."/>
            <person name="Gao D."/>
            <person name="Wang J."/>
            <person name="Lang Y."/>
            <person name="Liu T."/>
            <person name="Li B."/>
            <person name="Bai Z."/>
            <person name="Luis Goicoechea J."/>
            <person name="Liang C."/>
            <person name="Chen C."/>
            <person name="Zhang W."/>
            <person name="Sun S."/>
            <person name="Liao Y."/>
            <person name="Zhang X."/>
            <person name="Yang L."/>
            <person name="Song C."/>
            <person name="Wang M."/>
            <person name="Shi J."/>
            <person name="Liu G."/>
            <person name="Liu J."/>
            <person name="Zhou H."/>
            <person name="Zhou W."/>
            <person name="Yu Q."/>
            <person name="An N."/>
            <person name="Chen Y."/>
            <person name="Cai Q."/>
            <person name="Wang B."/>
            <person name="Liu B."/>
            <person name="Min J."/>
            <person name="Huang Y."/>
            <person name="Wu H."/>
            <person name="Li Z."/>
            <person name="Zhang Y."/>
            <person name="Yin Y."/>
            <person name="Song W."/>
            <person name="Jiang J."/>
            <person name="Jackson S.A."/>
            <person name="Wing R.A."/>
            <person name="Wang J."/>
            <person name="Chen M."/>
        </authorList>
    </citation>
    <scope>NUCLEOTIDE SEQUENCE [LARGE SCALE GENOMIC DNA]</scope>
    <source>
        <strain evidence="1">cv. IRGC 101232</strain>
    </source>
</reference>
<sequence length="82" mass="9130">MAQLVLPSHVPHRERHVLVLHLLHIEPCSSMNNSAMGHGQEMAMNMMYLELPIVGMDERTSPMCSLYSIVVFPAASSPSIRT</sequence>